<dbReference type="OrthoDB" id="288590at2759"/>
<dbReference type="SUPFAM" id="SSF51197">
    <property type="entry name" value="Clavaminate synthase-like"/>
    <property type="match status" value="1"/>
</dbReference>
<evidence type="ECO:0000313" key="1">
    <source>
        <dbReference type="EMBL" id="OMO69331.1"/>
    </source>
</evidence>
<keyword evidence="2" id="KW-1185">Reference proteome</keyword>
<sequence>MVKLPVIDFSNQDLKPGTLEWDLVKAQVRQAIHEYGCFEASFDKIMEVRKPLIGAIKTLIFLSLERNINVVGDRDRREYSPLYYND</sequence>
<organism evidence="1 2">
    <name type="scientific">Corchorus olitorius</name>
    <dbReference type="NCBI Taxonomy" id="93759"/>
    <lineage>
        <taxon>Eukaryota</taxon>
        <taxon>Viridiplantae</taxon>
        <taxon>Streptophyta</taxon>
        <taxon>Embryophyta</taxon>
        <taxon>Tracheophyta</taxon>
        <taxon>Spermatophyta</taxon>
        <taxon>Magnoliopsida</taxon>
        <taxon>eudicotyledons</taxon>
        <taxon>Gunneridae</taxon>
        <taxon>Pentapetalae</taxon>
        <taxon>rosids</taxon>
        <taxon>malvids</taxon>
        <taxon>Malvales</taxon>
        <taxon>Malvaceae</taxon>
        <taxon>Grewioideae</taxon>
        <taxon>Apeibeae</taxon>
        <taxon>Corchorus</taxon>
    </lineage>
</organism>
<dbReference type="STRING" id="93759.A0A1R3HG92"/>
<dbReference type="EMBL" id="AWUE01020238">
    <property type="protein sequence ID" value="OMO69331.1"/>
    <property type="molecule type" value="Genomic_DNA"/>
</dbReference>
<keyword evidence="1" id="KW-0560">Oxidoreductase</keyword>
<protein>
    <submittedName>
        <fullName evidence="1">2-oxoglutarate-dependent dioxygenase-related protein</fullName>
    </submittedName>
</protein>
<name>A0A1R3HG92_9ROSI</name>
<dbReference type="AlphaFoldDB" id="A0A1R3HG92"/>
<evidence type="ECO:0000313" key="2">
    <source>
        <dbReference type="Proteomes" id="UP000187203"/>
    </source>
</evidence>
<accession>A0A1R3HG92</accession>
<proteinExistence type="predicted"/>
<reference evidence="2" key="1">
    <citation type="submission" date="2013-09" db="EMBL/GenBank/DDBJ databases">
        <title>Corchorus olitorius genome sequencing.</title>
        <authorList>
            <person name="Alam M."/>
            <person name="Haque M.S."/>
            <person name="Islam M.S."/>
            <person name="Emdad E.M."/>
            <person name="Islam M.M."/>
            <person name="Ahmed B."/>
            <person name="Halim A."/>
            <person name="Hossen Q.M.M."/>
            <person name="Hossain M.Z."/>
            <person name="Ahmed R."/>
            <person name="Khan M.M."/>
            <person name="Islam R."/>
            <person name="Rashid M.M."/>
            <person name="Khan S.A."/>
            <person name="Rahman M.S."/>
            <person name="Alam M."/>
            <person name="Yahiya A.S."/>
            <person name="Khan M.S."/>
            <person name="Azam M.S."/>
            <person name="Haque T."/>
            <person name="Lashkar M.Z.H."/>
            <person name="Akhand A.I."/>
            <person name="Morshed G."/>
            <person name="Roy S."/>
            <person name="Uddin K.S."/>
            <person name="Rabeya T."/>
            <person name="Hossain A.S."/>
            <person name="Chowdhury A."/>
            <person name="Snigdha A.R."/>
            <person name="Mortoza M.S."/>
            <person name="Matin S.A."/>
            <person name="Hoque S.M.E."/>
            <person name="Islam M.K."/>
            <person name="Roy D.K."/>
            <person name="Haider R."/>
            <person name="Moosa M.M."/>
            <person name="Elias S.M."/>
            <person name="Hasan A.M."/>
            <person name="Jahan S."/>
            <person name="Shafiuddin M."/>
            <person name="Mahmood N."/>
            <person name="Shommy N.S."/>
        </authorList>
    </citation>
    <scope>NUCLEOTIDE SEQUENCE [LARGE SCALE GENOMIC DNA]</scope>
    <source>
        <strain evidence="2">cv. O-4</strain>
    </source>
</reference>
<gene>
    <name evidence="1" type="ORF">COLO4_29120</name>
</gene>
<dbReference type="Proteomes" id="UP000187203">
    <property type="component" value="Unassembled WGS sequence"/>
</dbReference>
<dbReference type="GO" id="GO:0051213">
    <property type="term" value="F:dioxygenase activity"/>
    <property type="evidence" value="ECO:0007669"/>
    <property type="project" value="UniProtKB-KW"/>
</dbReference>
<comment type="caution">
    <text evidence="1">The sequence shown here is derived from an EMBL/GenBank/DDBJ whole genome shotgun (WGS) entry which is preliminary data.</text>
</comment>
<keyword evidence="1" id="KW-0223">Dioxygenase</keyword>